<dbReference type="SUPFAM" id="SSF46689">
    <property type="entry name" value="Homeodomain-like"/>
    <property type="match status" value="1"/>
</dbReference>
<keyword evidence="2" id="KW-1185">Reference proteome</keyword>
<accession>A0ABS3LCV8</accession>
<protein>
    <submittedName>
        <fullName evidence="1">TetR/AcrR family transcriptional regulator</fullName>
    </submittedName>
</protein>
<dbReference type="Gene3D" id="1.10.357.10">
    <property type="entry name" value="Tetracycline Repressor, domain 2"/>
    <property type="match status" value="1"/>
</dbReference>
<evidence type="ECO:0000313" key="2">
    <source>
        <dbReference type="Proteomes" id="UP000664601"/>
    </source>
</evidence>
<dbReference type="Proteomes" id="UP000664601">
    <property type="component" value="Unassembled WGS sequence"/>
</dbReference>
<dbReference type="RefSeq" id="WP_207674471.1">
    <property type="nucleotide sequence ID" value="NZ_JAFREM010000025.1"/>
</dbReference>
<proteinExistence type="predicted"/>
<reference evidence="1 2" key="1">
    <citation type="submission" date="2021-03" db="EMBL/GenBank/DDBJ databases">
        <title>Enterococcal diversity collection.</title>
        <authorList>
            <person name="Gilmore M.S."/>
            <person name="Schwartzman J."/>
            <person name="Van Tyne D."/>
            <person name="Martin M."/>
            <person name="Earl A.M."/>
            <person name="Manson A.L."/>
            <person name="Straub T."/>
            <person name="Salamzade R."/>
            <person name="Saavedra J."/>
            <person name="Lebreton F."/>
            <person name="Prichula J."/>
            <person name="Schaufler K."/>
            <person name="Gaca A."/>
            <person name="Sgardioli B."/>
            <person name="Wagenaar J."/>
            <person name="Strong T."/>
        </authorList>
    </citation>
    <scope>NUCLEOTIDE SEQUENCE [LARGE SCALE GENOMIC DNA]</scope>
    <source>
        <strain evidence="1 2">669A</strain>
    </source>
</reference>
<sequence>MVRSIRIQREHIIKGSYQLIIEQGFSKFNARNVAKQINCSTQPIYREFENMTNFKMIMVRRVIAKYKDFLEDQNPSTVDQLTRFIVDYATDYPEEFHRFFLQDDETIKLAKEVTSTIFSTLEQSNSEALFAVYWPYCLGKAALAVLVPEDNPNNR</sequence>
<comment type="caution">
    <text evidence="1">The sequence shown here is derived from an EMBL/GenBank/DDBJ whole genome shotgun (WGS) entry which is preliminary data.</text>
</comment>
<name>A0ABS3LCV8_9ENTE</name>
<dbReference type="InterPro" id="IPR009057">
    <property type="entry name" value="Homeodomain-like_sf"/>
</dbReference>
<organism evidence="1 2">
    <name type="scientific">Candidatus Enterococcus moelleringii</name>
    <dbReference type="NCBI Taxonomy" id="2815325"/>
    <lineage>
        <taxon>Bacteria</taxon>
        <taxon>Bacillati</taxon>
        <taxon>Bacillota</taxon>
        <taxon>Bacilli</taxon>
        <taxon>Lactobacillales</taxon>
        <taxon>Enterococcaceae</taxon>
        <taxon>Enterococcus</taxon>
    </lineage>
</organism>
<dbReference type="EMBL" id="JAFREM010000025">
    <property type="protein sequence ID" value="MBO1307469.1"/>
    <property type="molecule type" value="Genomic_DNA"/>
</dbReference>
<evidence type="ECO:0000313" key="1">
    <source>
        <dbReference type="EMBL" id="MBO1307469.1"/>
    </source>
</evidence>
<gene>
    <name evidence="1" type="ORF">JZO70_14930</name>
</gene>